<evidence type="ECO:0000256" key="1">
    <source>
        <dbReference type="ARBA" id="ARBA00004069"/>
    </source>
</evidence>
<organism evidence="10 11">
    <name type="scientific">Scyliorhinus torazame</name>
    <name type="common">Cloudy catshark</name>
    <name type="synonym">Catulus torazame</name>
    <dbReference type="NCBI Taxonomy" id="75743"/>
    <lineage>
        <taxon>Eukaryota</taxon>
        <taxon>Metazoa</taxon>
        <taxon>Chordata</taxon>
        <taxon>Craniata</taxon>
        <taxon>Vertebrata</taxon>
        <taxon>Chondrichthyes</taxon>
        <taxon>Elasmobranchii</taxon>
        <taxon>Galeomorphii</taxon>
        <taxon>Galeoidea</taxon>
        <taxon>Carcharhiniformes</taxon>
        <taxon>Scyliorhinidae</taxon>
        <taxon>Scyliorhinus</taxon>
    </lineage>
</organism>
<dbReference type="Proteomes" id="UP000288216">
    <property type="component" value="Unassembled WGS sequence"/>
</dbReference>
<evidence type="ECO:0000256" key="2">
    <source>
        <dbReference type="ARBA" id="ARBA00004123"/>
    </source>
</evidence>
<evidence type="ECO:0000256" key="3">
    <source>
        <dbReference type="ARBA" id="ARBA00004273"/>
    </source>
</evidence>
<evidence type="ECO:0000313" key="10">
    <source>
        <dbReference type="EMBL" id="GCB80878.1"/>
    </source>
</evidence>
<dbReference type="EMBL" id="BFAA01023742">
    <property type="protein sequence ID" value="GCB80878.1"/>
    <property type="molecule type" value="Genomic_DNA"/>
</dbReference>
<keyword evidence="5" id="KW-0999">Mitochondrion inner membrane</keyword>
<dbReference type="FunFam" id="3.40.1230.10:FF:000002">
    <property type="entry name" value="NADH dehydrogenase [ubiquinone] 1 alpha subcomplex assembly factor 3"/>
    <property type="match status" value="1"/>
</dbReference>
<reference evidence="10 11" key="1">
    <citation type="journal article" date="2018" name="Nat. Ecol. Evol.">
        <title>Shark genomes provide insights into elasmobranch evolution and the origin of vertebrates.</title>
        <authorList>
            <person name="Hara Y"/>
            <person name="Yamaguchi K"/>
            <person name="Onimaru K"/>
            <person name="Kadota M"/>
            <person name="Koyanagi M"/>
            <person name="Keeley SD"/>
            <person name="Tatsumi K"/>
            <person name="Tanaka K"/>
            <person name="Motone F"/>
            <person name="Kageyama Y"/>
            <person name="Nozu R"/>
            <person name="Adachi N"/>
            <person name="Nishimura O"/>
            <person name="Nakagawa R"/>
            <person name="Tanegashima C"/>
            <person name="Kiyatake I"/>
            <person name="Matsumoto R"/>
            <person name="Murakumo K"/>
            <person name="Nishida K"/>
            <person name="Terakita A"/>
            <person name="Kuratani S"/>
            <person name="Sato K"/>
            <person name="Hyodo S Kuraku.S."/>
        </authorList>
    </citation>
    <scope>NUCLEOTIDE SEQUENCE [LARGE SCALE GENOMIC DNA]</scope>
</reference>
<sequence>RQPCRGYKMTPSDDEMYQRTRVNALERESRDMFIDGYSKHGFTINGNRVFGPCAVIPQALLQWNVGSYKDVNEDSLSLFYILEPKIEILVLGLGERSQRLDPKLLLFMKNKGIAVEIQDTPNACATFNFLMSERRCTAAALIPPHYISSELE</sequence>
<evidence type="ECO:0000256" key="7">
    <source>
        <dbReference type="ARBA" id="ARBA00023136"/>
    </source>
</evidence>
<comment type="subcellular location">
    <subcellularLocation>
        <location evidence="3">Mitochondrion inner membrane</location>
    </subcellularLocation>
    <subcellularLocation>
        <location evidence="2">Nucleus</location>
    </subcellularLocation>
</comment>
<evidence type="ECO:0000256" key="8">
    <source>
        <dbReference type="ARBA" id="ARBA00023242"/>
    </source>
</evidence>
<dbReference type="OMA" id="VGCGARI"/>
<dbReference type="PANTHER" id="PTHR21192:SF2">
    <property type="entry name" value="NADH DEHYDROGENASE [UBIQUINONE] 1 ALPHA SUBCOMPLEX ASSEMBLY FACTOR 3"/>
    <property type="match status" value="1"/>
</dbReference>
<dbReference type="GO" id="GO:0005743">
    <property type="term" value="C:mitochondrial inner membrane"/>
    <property type="evidence" value="ECO:0007669"/>
    <property type="project" value="UniProtKB-SubCell"/>
</dbReference>
<dbReference type="InterPro" id="IPR007523">
    <property type="entry name" value="NDUFAF3/AAMDC"/>
</dbReference>
<dbReference type="STRING" id="75743.A0A401Q682"/>
<dbReference type="InterPro" id="IPR036748">
    <property type="entry name" value="MTH938-like_sf"/>
</dbReference>
<accession>A0A401Q682</accession>
<dbReference type="CDD" id="cd05125">
    <property type="entry name" value="Mth938_2P1-like"/>
    <property type="match status" value="1"/>
</dbReference>
<dbReference type="SUPFAM" id="SSF64076">
    <property type="entry name" value="MTH938-like"/>
    <property type="match status" value="1"/>
</dbReference>
<dbReference type="PANTHER" id="PTHR21192">
    <property type="entry name" value="NUCLEAR PROTEIN E3-3"/>
    <property type="match status" value="1"/>
</dbReference>
<evidence type="ECO:0000313" key="11">
    <source>
        <dbReference type="Proteomes" id="UP000288216"/>
    </source>
</evidence>
<keyword evidence="7" id="KW-0472">Membrane</keyword>
<dbReference type="AlphaFoldDB" id="A0A401Q682"/>
<feature type="non-terminal residue" evidence="10">
    <location>
        <position position="1"/>
    </location>
</feature>
<keyword evidence="11" id="KW-1185">Reference proteome</keyword>
<keyword evidence="8" id="KW-0539">Nucleus</keyword>
<evidence type="ECO:0000256" key="6">
    <source>
        <dbReference type="ARBA" id="ARBA00023128"/>
    </source>
</evidence>
<dbReference type="GO" id="GO:0032981">
    <property type="term" value="P:mitochondrial respiratory chain complex I assembly"/>
    <property type="evidence" value="ECO:0007669"/>
    <property type="project" value="InterPro"/>
</dbReference>
<gene>
    <name evidence="10" type="ORF">scyTo_0022722</name>
</gene>
<dbReference type="Gene3D" id="3.40.1230.10">
    <property type="entry name" value="MTH938-like"/>
    <property type="match status" value="1"/>
</dbReference>
<evidence type="ECO:0000256" key="5">
    <source>
        <dbReference type="ARBA" id="ARBA00022792"/>
    </source>
</evidence>
<dbReference type="Pfam" id="PF04430">
    <property type="entry name" value="DUF498"/>
    <property type="match status" value="1"/>
</dbReference>
<dbReference type="OrthoDB" id="20681at2759"/>
<comment type="function">
    <text evidence="1">Essential factor for the assembly of mitochondrial NADH:ubiquinone oxidoreductase complex (complex I).</text>
</comment>
<dbReference type="InterPro" id="IPR034095">
    <property type="entry name" value="NDUF3"/>
</dbReference>
<dbReference type="GO" id="GO:0005634">
    <property type="term" value="C:nucleus"/>
    <property type="evidence" value="ECO:0007669"/>
    <property type="project" value="UniProtKB-SubCell"/>
</dbReference>
<name>A0A401Q682_SCYTO</name>
<evidence type="ECO:0000256" key="4">
    <source>
        <dbReference type="ARBA" id="ARBA00021776"/>
    </source>
</evidence>
<keyword evidence="6" id="KW-0496">Mitochondrion</keyword>
<evidence type="ECO:0000256" key="9">
    <source>
        <dbReference type="ARBA" id="ARBA00049984"/>
    </source>
</evidence>
<comment type="caution">
    <text evidence="10">The sequence shown here is derived from an EMBL/GenBank/DDBJ whole genome shotgun (WGS) entry which is preliminary data.</text>
</comment>
<protein>
    <recommendedName>
        <fullName evidence="4">NADH dehydrogenase [ubiquinone] 1 alpha subcomplex assembly factor 3</fullName>
    </recommendedName>
</protein>
<proteinExistence type="inferred from homology"/>
<comment type="similarity">
    <text evidence="9">Belongs to the NDUFAF3 family.</text>
</comment>